<organism evidence="1 2">
    <name type="scientific">Lindgomyces ingoldianus</name>
    <dbReference type="NCBI Taxonomy" id="673940"/>
    <lineage>
        <taxon>Eukaryota</taxon>
        <taxon>Fungi</taxon>
        <taxon>Dikarya</taxon>
        <taxon>Ascomycota</taxon>
        <taxon>Pezizomycotina</taxon>
        <taxon>Dothideomycetes</taxon>
        <taxon>Pleosporomycetidae</taxon>
        <taxon>Pleosporales</taxon>
        <taxon>Lindgomycetaceae</taxon>
        <taxon>Lindgomyces</taxon>
    </lineage>
</organism>
<dbReference type="Proteomes" id="UP000799755">
    <property type="component" value="Unassembled WGS sequence"/>
</dbReference>
<evidence type="ECO:0000313" key="1">
    <source>
        <dbReference type="EMBL" id="KAF2474642.1"/>
    </source>
</evidence>
<protein>
    <submittedName>
        <fullName evidence="1">Uncharacterized protein</fullName>
    </submittedName>
</protein>
<gene>
    <name evidence="1" type="ORF">BDR25DRAFT_110670</name>
</gene>
<sequence>MLSCNAALPSAVTICNFTTLAPLFGISVLFLFFSKREPWQDYSVYGSPHVIQYDIRFTTFDMMRMRYDLIIKVYVLL</sequence>
<accession>A0ACB6R7Y7</accession>
<evidence type="ECO:0000313" key="2">
    <source>
        <dbReference type="Proteomes" id="UP000799755"/>
    </source>
</evidence>
<comment type="caution">
    <text evidence="1">The sequence shown here is derived from an EMBL/GenBank/DDBJ whole genome shotgun (WGS) entry which is preliminary data.</text>
</comment>
<reference evidence="1" key="1">
    <citation type="journal article" date="2020" name="Stud. Mycol.">
        <title>101 Dothideomycetes genomes: a test case for predicting lifestyles and emergence of pathogens.</title>
        <authorList>
            <person name="Haridas S."/>
            <person name="Albert R."/>
            <person name="Binder M."/>
            <person name="Bloem J."/>
            <person name="Labutti K."/>
            <person name="Salamov A."/>
            <person name="Andreopoulos B."/>
            <person name="Baker S."/>
            <person name="Barry K."/>
            <person name="Bills G."/>
            <person name="Bluhm B."/>
            <person name="Cannon C."/>
            <person name="Castanera R."/>
            <person name="Culley D."/>
            <person name="Daum C."/>
            <person name="Ezra D."/>
            <person name="Gonzalez J."/>
            <person name="Henrissat B."/>
            <person name="Kuo A."/>
            <person name="Liang C."/>
            <person name="Lipzen A."/>
            <person name="Lutzoni F."/>
            <person name="Magnuson J."/>
            <person name="Mondo S."/>
            <person name="Nolan M."/>
            <person name="Ohm R."/>
            <person name="Pangilinan J."/>
            <person name="Park H.-J."/>
            <person name="Ramirez L."/>
            <person name="Alfaro M."/>
            <person name="Sun H."/>
            <person name="Tritt A."/>
            <person name="Yoshinaga Y."/>
            <person name="Zwiers L.-H."/>
            <person name="Turgeon B."/>
            <person name="Goodwin S."/>
            <person name="Spatafora J."/>
            <person name="Crous P."/>
            <person name="Grigoriev I."/>
        </authorList>
    </citation>
    <scope>NUCLEOTIDE SEQUENCE</scope>
    <source>
        <strain evidence="1">ATCC 200398</strain>
    </source>
</reference>
<name>A0ACB6R7Y7_9PLEO</name>
<keyword evidence="2" id="KW-1185">Reference proteome</keyword>
<proteinExistence type="predicted"/>
<dbReference type="EMBL" id="MU003497">
    <property type="protein sequence ID" value="KAF2474642.1"/>
    <property type="molecule type" value="Genomic_DNA"/>
</dbReference>